<dbReference type="PANTHER" id="PTHR43649">
    <property type="entry name" value="ARABINOSE-BINDING PROTEIN-RELATED"/>
    <property type="match status" value="1"/>
</dbReference>
<protein>
    <submittedName>
        <fullName evidence="2">Extracellular solute-binding protein</fullName>
    </submittedName>
</protein>
<reference evidence="3" key="1">
    <citation type="journal article" date="2019" name="Int. J. Syst. Evol. Microbiol.">
        <title>The Global Catalogue of Microorganisms (GCM) 10K type strain sequencing project: providing services to taxonomists for standard genome sequencing and annotation.</title>
        <authorList>
            <consortium name="The Broad Institute Genomics Platform"/>
            <consortium name="The Broad Institute Genome Sequencing Center for Infectious Disease"/>
            <person name="Wu L."/>
            <person name="Ma J."/>
        </authorList>
    </citation>
    <scope>NUCLEOTIDE SEQUENCE [LARGE SCALE GENOMIC DNA]</scope>
    <source>
        <strain evidence="3">CGMCC 4.7304</strain>
    </source>
</reference>
<evidence type="ECO:0000256" key="1">
    <source>
        <dbReference type="SAM" id="SignalP"/>
    </source>
</evidence>
<dbReference type="InterPro" id="IPR006059">
    <property type="entry name" value="SBP"/>
</dbReference>
<feature type="signal peptide" evidence="1">
    <location>
        <begin position="1"/>
        <end position="21"/>
    </location>
</feature>
<dbReference type="Pfam" id="PF01547">
    <property type="entry name" value="SBP_bac_1"/>
    <property type="match status" value="1"/>
</dbReference>
<dbReference type="EMBL" id="JBHSPB010000007">
    <property type="protein sequence ID" value="MFC5721293.1"/>
    <property type="molecule type" value="Genomic_DNA"/>
</dbReference>
<dbReference type="Proteomes" id="UP001596083">
    <property type="component" value="Unassembled WGS sequence"/>
</dbReference>
<evidence type="ECO:0000313" key="3">
    <source>
        <dbReference type="Proteomes" id="UP001596083"/>
    </source>
</evidence>
<dbReference type="SUPFAM" id="SSF53850">
    <property type="entry name" value="Periplasmic binding protein-like II"/>
    <property type="match status" value="1"/>
</dbReference>
<gene>
    <name evidence="2" type="ORF">ACFP1Z_14065</name>
</gene>
<dbReference type="PANTHER" id="PTHR43649:SF14">
    <property type="entry name" value="BLR3389 PROTEIN"/>
    <property type="match status" value="1"/>
</dbReference>
<dbReference type="PROSITE" id="PS51257">
    <property type="entry name" value="PROKAR_LIPOPROTEIN"/>
    <property type="match status" value="1"/>
</dbReference>
<dbReference type="RefSeq" id="WP_390316540.1">
    <property type="nucleotide sequence ID" value="NZ_JBHSPB010000007.1"/>
</dbReference>
<keyword evidence="3" id="KW-1185">Reference proteome</keyword>
<organism evidence="2 3">
    <name type="scientific">Streptomyces gamaensis</name>
    <dbReference type="NCBI Taxonomy" id="1763542"/>
    <lineage>
        <taxon>Bacteria</taxon>
        <taxon>Bacillati</taxon>
        <taxon>Actinomycetota</taxon>
        <taxon>Actinomycetes</taxon>
        <taxon>Kitasatosporales</taxon>
        <taxon>Streptomycetaceae</taxon>
        <taxon>Streptomyces</taxon>
    </lineage>
</organism>
<name>A0ABW0Z2L9_9ACTN</name>
<feature type="chain" id="PRO_5045457123" evidence="1">
    <location>
        <begin position="22"/>
        <end position="460"/>
    </location>
</feature>
<keyword evidence="1" id="KW-0732">Signal</keyword>
<proteinExistence type="predicted"/>
<evidence type="ECO:0000313" key="2">
    <source>
        <dbReference type="EMBL" id="MFC5721293.1"/>
    </source>
</evidence>
<dbReference type="InterPro" id="IPR050490">
    <property type="entry name" value="Bact_solute-bd_prot1"/>
</dbReference>
<accession>A0ABW0Z2L9</accession>
<comment type="caution">
    <text evidence="2">The sequence shown here is derived from an EMBL/GenBank/DDBJ whole genome shotgun (WGS) entry which is preliminary data.</text>
</comment>
<sequence>MPARPTARPLTALFAAGALLAGPVLTGCGGGSGGDPDTVKVAYNRNTDNKTRILDDYLAAVQKQFEHDHPGKKVRLVPIQASQADYYAKLQQMMRSPKTAPDLVREDTFLINSDIRSGYLRPLDDKLGNWPEWRHYVPGAKTAARAEDGRTYGVPDGTDTRGLWFNKELFARAGLPADWRPATWQDVLDAARTVKRRLPGVIPLNIYTGKGPGERSSMQGFEMLLYGTGKDPLYDPDAKKWVLGGQGLKDSLDFVRTVFAEKLGPDPSDAVDPNIDTRVTTQWLPSGKLAIDLDGSWLGQNWLPTGGKPWPQWARVMGQAAFPTQHGAAPGKVSMSGGWTWSIPAKSPRADLAWQLVETLQTRQNAVEWNVRDAEIAVRDDVAADPRYRTSMPGVDFFTGLVAATHYRPALPVYPRVSAAIQEAMESVTTGDTTAQQAARRYDEQVTSIAGDGGTVVRGR</sequence>
<dbReference type="Gene3D" id="3.40.190.10">
    <property type="entry name" value="Periplasmic binding protein-like II"/>
    <property type="match status" value="2"/>
</dbReference>